<dbReference type="RefSeq" id="XP_009521620.1">
    <property type="nucleotide sequence ID" value="XM_009523325.1"/>
</dbReference>
<proteinExistence type="predicted"/>
<gene>
    <name evidence="1" type="ORF">PHYSODRAFT_479622</name>
</gene>
<name>G4YZV7_PHYSP</name>
<dbReference type="InParanoid" id="G4YZV7"/>
<sequence length="704" mass="79576">MVQDIQRRDDNAEESNDDFIVLANREELPVVGDARYFDDIESRNLYGDSLQKKVEEDPNATDAWLLLAIYHLELDVELSDEAANLSDNARLQQQLVFLCKELNVMYRSGTSRKLNIEESNLKRCLHTLSRALEIEANAYCEALWLLYLHLCGQVTSKQTEIDTVEQAVQFLPSSHVLWLRYVSTYDFDSVGMAEGIYWRLLEHLARVNSGEDGQASDPSPKKELSILLTAICFHLCIKLWRAGATKRVLELLSALLQIGDTSSEFGWCKMVRSQLRGDETVVICLVFAHALLFNEMPKIIEHWVAASSYEAVPIKKMAYTIESLESHHSTVDKDGFDQVFVTYDLAFQTYQSKCHGVQETGGVVLSNWMLLLSLQDEGGERDEPLKTFLDDKLDMIKRFPVASHTAAKLLMDKPSGEQQAHQIMHTMMNQDSQGLFPEALHHYLFACRQSSALVSALDKAFPDVMQRLACLLKVDTNKVEKFIQDIMRDTSNISKARALNALLDALLDAWMGQLSVLHRDMSQKSVLEQQESPRTDIYVALDICLLMGILLEPSAAVDGLQMVLSSSHFGSLSLEARQLAWMQRFVFEVDLLQQEDVGSSPWREHQAGLAKLFRKYVGEMSVEAEMLRQVSKQIKDDMERNAVEDAVCGCLYPERHQLITYDVNIEIFRLCLAAVAGPEQTTFYASFTDSLALSSEFSLAFSGT</sequence>
<evidence type="ECO:0000313" key="1">
    <source>
        <dbReference type="EMBL" id="EGZ26332.1"/>
    </source>
</evidence>
<organism evidence="1 2">
    <name type="scientific">Phytophthora sojae (strain P6497)</name>
    <name type="common">Soybean stem and root rot agent</name>
    <name type="synonym">Phytophthora megasperma f. sp. glycines</name>
    <dbReference type="NCBI Taxonomy" id="1094619"/>
    <lineage>
        <taxon>Eukaryota</taxon>
        <taxon>Sar</taxon>
        <taxon>Stramenopiles</taxon>
        <taxon>Oomycota</taxon>
        <taxon>Peronosporomycetes</taxon>
        <taxon>Peronosporales</taxon>
        <taxon>Peronosporaceae</taxon>
        <taxon>Phytophthora</taxon>
    </lineage>
</organism>
<keyword evidence="2" id="KW-1185">Reference proteome</keyword>
<dbReference type="EMBL" id="JH159152">
    <property type="protein sequence ID" value="EGZ26332.1"/>
    <property type="molecule type" value="Genomic_DNA"/>
</dbReference>
<feature type="non-terminal residue" evidence="1">
    <location>
        <position position="704"/>
    </location>
</feature>
<dbReference type="GeneID" id="20655160"/>
<dbReference type="KEGG" id="psoj:PHYSODRAFT_479622"/>
<reference evidence="1 2" key="1">
    <citation type="journal article" date="2006" name="Science">
        <title>Phytophthora genome sequences uncover evolutionary origins and mechanisms of pathogenesis.</title>
        <authorList>
            <person name="Tyler B.M."/>
            <person name="Tripathy S."/>
            <person name="Zhang X."/>
            <person name="Dehal P."/>
            <person name="Jiang R.H."/>
            <person name="Aerts A."/>
            <person name="Arredondo F.D."/>
            <person name="Baxter L."/>
            <person name="Bensasson D."/>
            <person name="Beynon J.L."/>
            <person name="Chapman J."/>
            <person name="Damasceno C.M."/>
            <person name="Dorrance A.E."/>
            <person name="Dou D."/>
            <person name="Dickerman A.W."/>
            <person name="Dubchak I.L."/>
            <person name="Garbelotto M."/>
            <person name="Gijzen M."/>
            <person name="Gordon S.G."/>
            <person name="Govers F."/>
            <person name="Grunwald N.J."/>
            <person name="Huang W."/>
            <person name="Ivors K.L."/>
            <person name="Jones R.W."/>
            <person name="Kamoun S."/>
            <person name="Krampis K."/>
            <person name="Lamour K.H."/>
            <person name="Lee M.K."/>
            <person name="McDonald W.H."/>
            <person name="Medina M."/>
            <person name="Meijer H.J."/>
            <person name="Nordberg E.K."/>
            <person name="Maclean D.J."/>
            <person name="Ospina-Giraldo M.D."/>
            <person name="Morris P.F."/>
            <person name="Phuntumart V."/>
            <person name="Putnam N.H."/>
            <person name="Rash S."/>
            <person name="Rose J.K."/>
            <person name="Sakihama Y."/>
            <person name="Salamov A.A."/>
            <person name="Savidor A."/>
            <person name="Scheuring C.F."/>
            <person name="Smith B.M."/>
            <person name="Sobral B.W."/>
            <person name="Terry A."/>
            <person name="Torto-Alalibo T.A."/>
            <person name="Win J."/>
            <person name="Xu Z."/>
            <person name="Zhang H."/>
            <person name="Grigoriev I.V."/>
            <person name="Rokhsar D.S."/>
            <person name="Boore J.L."/>
        </authorList>
    </citation>
    <scope>NUCLEOTIDE SEQUENCE [LARGE SCALE GENOMIC DNA]</scope>
    <source>
        <strain evidence="1 2">P6497</strain>
    </source>
</reference>
<accession>G4YZV7</accession>
<evidence type="ECO:0000313" key="2">
    <source>
        <dbReference type="Proteomes" id="UP000002640"/>
    </source>
</evidence>
<dbReference type="AlphaFoldDB" id="G4YZV7"/>
<protein>
    <submittedName>
        <fullName evidence="1">Uncharacterized protein</fullName>
    </submittedName>
</protein>
<dbReference type="Proteomes" id="UP000002640">
    <property type="component" value="Unassembled WGS sequence"/>
</dbReference>
<dbReference type="OMA" id="ASHELWI"/>